<organism evidence="1">
    <name type="scientific">Aphanomyces invadans</name>
    <dbReference type="NCBI Taxonomy" id="157072"/>
    <lineage>
        <taxon>Eukaryota</taxon>
        <taxon>Sar</taxon>
        <taxon>Stramenopiles</taxon>
        <taxon>Oomycota</taxon>
        <taxon>Saprolegniomycetes</taxon>
        <taxon>Saprolegniales</taxon>
        <taxon>Verrucalvaceae</taxon>
        <taxon>Aphanomyces</taxon>
    </lineage>
</organism>
<name>A0A024TKL3_9STRA</name>
<dbReference type="EMBL" id="KI913984">
    <property type="protein sequence ID" value="ETV94690.1"/>
    <property type="molecule type" value="Genomic_DNA"/>
</dbReference>
<sequence>MSSSSKSRVMGSSMILHIIVDSTHEQSKTILDVLFDCIDVEDNPRIQAHVVGLIWEALDLRRDLMNNKTCYVHNSQSLSQPVLELMFQFFQDHYGSTEAQASVVSLCVLRRHQLAYSNGMSLPTVVAEHQLEGLRSDRLESTLKRESQLLVRMLKHPFMQNSLVRRYQKMMQSMFATTYSTSRVRNILCMIHAFPSFTPVENETKGSG</sequence>
<protein>
    <submittedName>
        <fullName evidence="1">Uncharacterized protein</fullName>
    </submittedName>
</protein>
<evidence type="ECO:0000313" key="1">
    <source>
        <dbReference type="EMBL" id="ETV94690.1"/>
    </source>
</evidence>
<dbReference type="OrthoDB" id="76233at2759"/>
<dbReference type="AlphaFoldDB" id="A0A024TKL3"/>
<dbReference type="RefSeq" id="XP_008876635.1">
    <property type="nucleotide sequence ID" value="XM_008878413.1"/>
</dbReference>
<proteinExistence type="predicted"/>
<accession>A0A024TKL3</accession>
<reference evidence="1" key="1">
    <citation type="submission" date="2013-12" db="EMBL/GenBank/DDBJ databases">
        <title>The Genome Sequence of Aphanomyces invadans NJM9701.</title>
        <authorList>
            <consortium name="The Broad Institute Genomics Platform"/>
            <person name="Russ C."/>
            <person name="Tyler B."/>
            <person name="van West P."/>
            <person name="Dieguez-Uribeondo J."/>
            <person name="Young S.K."/>
            <person name="Zeng Q."/>
            <person name="Gargeya S."/>
            <person name="Fitzgerald M."/>
            <person name="Abouelleil A."/>
            <person name="Alvarado L."/>
            <person name="Chapman S.B."/>
            <person name="Gainer-Dewar J."/>
            <person name="Goldberg J."/>
            <person name="Griggs A."/>
            <person name="Gujja S."/>
            <person name="Hansen M."/>
            <person name="Howarth C."/>
            <person name="Imamovic A."/>
            <person name="Ireland A."/>
            <person name="Larimer J."/>
            <person name="McCowan C."/>
            <person name="Murphy C."/>
            <person name="Pearson M."/>
            <person name="Poon T.W."/>
            <person name="Priest M."/>
            <person name="Roberts A."/>
            <person name="Saif S."/>
            <person name="Shea T."/>
            <person name="Sykes S."/>
            <person name="Wortman J."/>
            <person name="Nusbaum C."/>
            <person name="Birren B."/>
        </authorList>
    </citation>
    <scope>NUCLEOTIDE SEQUENCE [LARGE SCALE GENOMIC DNA]</scope>
    <source>
        <strain evidence="1">NJM9701</strain>
    </source>
</reference>
<dbReference type="GeneID" id="20088718"/>
<gene>
    <name evidence="1" type="ORF">H310_11668</name>
</gene>
<dbReference type="VEuPathDB" id="FungiDB:H310_11668"/>